<evidence type="ECO:0000313" key="2">
    <source>
        <dbReference type="Proteomes" id="UP000000600"/>
    </source>
</evidence>
<accession>A0DLL9</accession>
<protein>
    <submittedName>
        <fullName evidence="1">Uncharacterized protein</fullName>
    </submittedName>
</protein>
<organism evidence="1 2">
    <name type="scientific">Paramecium tetraurelia</name>
    <dbReference type="NCBI Taxonomy" id="5888"/>
    <lineage>
        <taxon>Eukaryota</taxon>
        <taxon>Sar</taxon>
        <taxon>Alveolata</taxon>
        <taxon>Ciliophora</taxon>
        <taxon>Intramacronucleata</taxon>
        <taxon>Oligohymenophorea</taxon>
        <taxon>Peniculida</taxon>
        <taxon>Parameciidae</taxon>
        <taxon>Paramecium</taxon>
    </lineage>
</organism>
<reference evidence="1 2" key="1">
    <citation type="journal article" date="2006" name="Nature">
        <title>Global trends of whole-genome duplications revealed by the ciliate Paramecium tetraurelia.</title>
        <authorList>
            <consortium name="Genoscope"/>
            <person name="Aury J.-M."/>
            <person name="Jaillon O."/>
            <person name="Duret L."/>
            <person name="Noel B."/>
            <person name="Jubin C."/>
            <person name="Porcel B.M."/>
            <person name="Segurens B."/>
            <person name="Daubin V."/>
            <person name="Anthouard V."/>
            <person name="Aiach N."/>
            <person name="Arnaiz O."/>
            <person name="Billaut A."/>
            <person name="Beisson J."/>
            <person name="Blanc I."/>
            <person name="Bouhouche K."/>
            <person name="Camara F."/>
            <person name="Duharcourt S."/>
            <person name="Guigo R."/>
            <person name="Gogendeau D."/>
            <person name="Katinka M."/>
            <person name="Keller A.-M."/>
            <person name="Kissmehl R."/>
            <person name="Klotz C."/>
            <person name="Koll F."/>
            <person name="Le Moue A."/>
            <person name="Lepere C."/>
            <person name="Malinsky S."/>
            <person name="Nowacki M."/>
            <person name="Nowak J.K."/>
            <person name="Plattner H."/>
            <person name="Poulain J."/>
            <person name="Ruiz F."/>
            <person name="Serrano V."/>
            <person name="Zagulski M."/>
            <person name="Dessen P."/>
            <person name="Betermier M."/>
            <person name="Weissenbach J."/>
            <person name="Scarpelli C."/>
            <person name="Schachter V."/>
            <person name="Sperling L."/>
            <person name="Meyer E."/>
            <person name="Cohen J."/>
            <person name="Wincker P."/>
        </authorList>
    </citation>
    <scope>NUCLEOTIDE SEQUENCE [LARGE SCALE GENOMIC DNA]</scope>
    <source>
        <strain evidence="1 2">Stock d4-2</strain>
    </source>
</reference>
<dbReference type="HOGENOM" id="CLU_3385821_0_0_1"/>
<sequence>MIIYSFFIANDQDIQYQLKDLKLDVILEKSKSV</sequence>
<dbReference type="EMBL" id="CT868486">
    <property type="protein sequence ID" value="CAK83936.1"/>
    <property type="molecule type" value="Genomic_DNA"/>
</dbReference>
<keyword evidence="2" id="KW-1185">Reference proteome</keyword>
<gene>
    <name evidence="1" type="ORF">GSPATT00039568001</name>
</gene>
<dbReference type="RefSeq" id="XP_052287151.1">
    <property type="nucleotide sequence ID" value="XM_052431174.1"/>
</dbReference>
<evidence type="ECO:0000313" key="1">
    <source>
        <dbReference type="EMBL" id="CAK83936.1"/>
    </source>
</evidence>
<dbReference type="AlphaFoldDB" id="A0DLL9"/>
<proteinExistence type="predicted"/>
<dbReference type="InParanoid" id="A0DLL9"/>
<name>A0DLL9_PARTE</name>
<dbReference type="GeneID" id="76803752"/>
<dbReference type="Proteomes" id="UP000000600">
    <property type="component" value="Unassembled WGS sequence"/>
</dbReference>